<feature type="compositionally biased region" description="Low complexity" evidence="4">
    <location>
        <begin position="57"/>
        <end position="68"/>
    </location>
</feature>
<dbReference type="RefSeq" id="XP_067926898.1">
    <property type="nucleotide sequence ID" value="XM_068061128.1"/>
</dbReference>
<feature type="compositionally biased region" description="Basic and acidic residues" evidence="4">
    <location>
        <begin position="523"/>
        <end position="532"/>
    </location>
</feature>
<feature type="region of interest" description="Disordered" evidence="4">
    <location>
        <begin position="679"/>
        <end position="714"/>
    </location>
</feature>
<feature type="compositionally biased region" description="Low complexity" evidence="4">
    <location>
        <begin position="554"/>
        <end position="566"/>
    </location>
</feature>
<feature type="compositionally biased region" description="Low complexity" evidence="4">
    <location>
        <begin position="1512"/>
        <end position="1522"/>
    </location>
</feature>
<feature type="compositionally biased region" description="Acidic residues" evidence="4">
    <location>
        <begin position="452"/>
        <end position="461"/>
    </location>
</feature>
<feature type="compositionally biased region" description="Basic and acidic residues" evidence="4">
    <location>
        <begin position="1997"/>
        <end position="2007"/>
    </location>
</feature>
<feature type="region of interest" description="Disordered" evidence="4">
    <location>
        <begin position="187"/>
        <end position="218"/>
    </location>
</feature>
<feature type="compositionally biased region" description="Basic and acidic residues" evidence="4">
    <location>
        <begin position="1425"/>
        <end position="1473"/>
    </location>
</feature>
<feature type="compositionally biased region" description="Low complexity" evidence="4">
    <location>
        <begin position="1283"/>
        <end position="1302"/>
    </location>
</feature>
<feature type="compositionally biased region" description="Polar residues" evidence="4">
    <location>
        <begin position="533"/>
        <end position="546"/>
    </location>
</feature>
<feature type="region of interest" description="Disordered" evidence="4">
    <location>
        <begin position="1497"/>
        <end position="1576"/>
    </location>
</feature>
<feature type="compositionally biased region" description="Basic and acidic residues" evidence="4">
    <location>
        <begin position="1192"/>
        <end position="1201"/>
    </location>
</feature>
<feature type="compositionally biased region" description="Basic and acidic residues" evidence="4">
    <location>
        <begin position="1639"/>
        <end position="1661"/>
    </location>
</feature>
<dbReference type="SUPFAM" id="SSF52402">
    <property type="entry name" value="Adenine nucleotide alpha hydrolases-like"/>
    <property type="match status" value="1"/>
</dbReference>
<keyword evidence="7" id="KW-1185">Reference proteome</keyword>
<dbReference type="Proteomes" id="UP000221165">
    <property type="component" value="Unassembled WGS sequence"/>
</dbReference>
<feature type="compositionally biased region" description="Acidic residues" evidence="4">
    <location>
        <begin position="432"/>
        <end position="444"/>
    </location>
</feature>
<dbReference type="PANTHER" id="PTHR43686:SF1">
    <property type="entry name" value="AMINOTRAN_5 DOMAIN-CONTAINING PROTEIN"/>
    <property type="match status" value="1"/>
</dbReference>
<feature type="compositionally biased region" description="Low complexity" evidence="4">
    <location>
        <begin position="17"/>
        <end position="26"/>
    </location>
</feature>
<dbReference type="OrthoDB" id="198857at2759"/>
<dbReference type="EMBL" id="MIGC01000363">
    <property type="protein sequence ID" value="PHJ25226.1"/>
    <property type="molecule type" value="Genomic_DNA"/>
</dbReference>
<feature type="region of interest" description="Disordered" evidence="4">
    <location>
        <begin position="1410"/>
        <end position="1473"/>
    </location>
</feature>
<feature type="region of interest" description="Disordered" evidence="4">
    <location>
        <begin position="269"/>
        <end position="306"/>
    </location>
</feature>
<keyword evidence="2" id="KW-0663">Pyridoxal phosphate</keyword>
<feature type="compositionally biased region" description="Basic and acidic residues" evidence="4">
    <location>
        <begin position="399"/>
        <end position="422"/>
    </location>
</feature>
<feature type="region of interest" description="Disordered" evidence="4">
    <location>
        <begin position="1"/>
        <end position="26"/>
    </location>
</feature>
<dbReference type="VEuPathDB" id="ToxoDB:CSUI_000921"/>
<feature type="region of interest" description="Disordered" evidence="4">
    <location>
        <begin position="359"/>
        <end position="465"/>
    </location>
</feature>
<feature type="compositionally biased region" description="Basic and acidic residues" evidence="4">
    <location>
        <begin position="1081"/>
        <end position="1095"/>
    </location>
</feature>
<feature type="region of interest" description="Disordered" evidence="4">
    <location>
        <begin position="54"/>
        <end position="76"/>
    </location>
</feature>
<dbReference type="PROSITE" id="PS00595">
    <property type="entry name" value="AA_TRANSFER_CLASS_5"/>
    <property type="match status" value="1"/>
</dbReference>
<dbReference type="InterPro" id="IPR013087">
    <property type="entry name" value="Znf_C2H2_type"/>
</dbReference>
<dbReference type="CDD" id="cd24138">
    <property type="entry name" value="TtcA-like"/>
    <property type="match status" value="1"/>
</dbReference>
<feature type="region of interest" description="Disordered" evidence="4">
    <location>
        <begin position="523"/>
        <end position="566"/>
    </location>
</feature>
<evidence type="ECO:0000256" key="2">
    <source>
        <dbReference type="ARBA" id="ARBA00022898"/>
    </source>
</evidence>
<accession>A0A2C6LF24</accession>
<evidence type="ECO:0000259" key="5">
    <source>
        <dbReference type="PROSITE" id="PS00028"/>
    </source>
</evidence>
<feature type="compositionally biased region" description="Basic and acidic residues" evidence="4">
    <location>
        <begin position="1500"/>
        <end position="1509"/>
    </location>
</feature>
<dbReference type="Gene3D" id="3.90.1150.10">
    <property type="entry name" value="Aspartate Aminotransferase, domain 1"/>
    <property type="match status" value="1"/>
</dbReference>
<feature type="compositionally biased region" description="Low complexity" evidence="4">
    <location>
        <begin position="274"/>
        <end position="287"/>
    </location>
</feature>
<evidence type="ECO:0000256" key="3">
    <source>
        <dbReference type="RuleBase" id="RU004504"/>
    </source>
</evidence>
<feature type="compositionally biased region" description="Basic and acidic residues" evidence="4">
    <location>
        <begin position="1342"/>
        <end position="1364"/>
    </location>
</feature>
<name>A0A2C6LF24_9APIC</name>
<comment type="cofactor">
    <cofactor evidence="1 3">
        <name>pyridoxal 5'-phosphate</name>
        <dbReference type="ChEBI" id="CHEBI:597326"/>
    </cofactor>
</comment>
<dbReference type="InterPro" id="IPR020578">
    <property type="entry name" value="Aminotrans_V_PyrdxlP_BS"/>
</dbReference>
<dbReference type="InterPro" id="IPR015421">
    <property type="entry name" value="PyrdxlP-dep_Trfase_major"/>
</dbReference>
<dbReference type="Pfam" id="PF00266">
    <property type="entry name" value="Aminotran_5"/>
    <property type="match status" value="1"/>
</dbReference>
<feature type="region of interest" description="Disordered" evidence="4">
    <location>
        <begin position="1951"/>
        <end position="2029"/>
    </location>
</feature>
<sequence length="2110" mass="235942">MQFNKPSIAPLLGGEKSSSSSYSSSLLPVSHLSSSLLSSISSDVIGRNFPLTTPFTSSSSSPSPAPSSVKKRESNDRLLSSSSLSSSFRPLLYADFAATGRGLYRVEKFVKDRVLPLYGNTHTQESATGRHAAHLLEESRHILKMYMNADHRYGLIFCGNGASGAVTKFLQILLLSSSSYVKKRHMHPHISNSHDHLPSRRYQKNPPSSSSSPSSSSCSSSSCCASPCFSSSPSSSYLSSFFSLFEEDRWGSYLCRACGSRLKTAAHARRHMNSSHPLSSSSASSSSLDGKIDERRELSSSSSSPHPVRLHLHLEFLVDPTCHHSSFLPFRELASSSSSFSSSSSSSLSSASMFCPPGEHTAAARSNEKDLLSKPKSAKDRGREEEEEEEKEAENLFSYREEAEKAGVYKDSETRERKEAASKKKKRGGAKEEEEEDEKEEEDASSGFSGSDYEEDEEEELEKAKKSIKIRDGNVDISIGFSFLHLDSRTAMLSPVSLYNRLRYLRQRIDAFNRLEAKRCSRDSQERRKKDLSQTLSNSLPATQTGTEKKTPLSSSSSFSSSSSSSESFISSPVLHVLLPVCIFSAVSNVTGLISPVPSSSSSFSSFSSLSSMSIASVGALNRLVHRFGGLACWDYAGASSHIPIDVYNRIEEEEEEDEREEEEGERRIRKRKVDFSFGDEGGAMQEKKDFEERRSETGEKEKEEGKEPVSLLSTLSSSSSLSSSFPGSCDGCTDVVFFSAHKLLGGPGSSGVLVLRKDLLLSDVPAHPGGGCVYLVSGYKAAVYELDRSENREEAGSPNLLSIVRAAASIRFLQQLPVKEIRSREERLTLKLLHSLRQHERIEIVGPLSPRVGIISFLIRYGNRGPPSSSLSSSSSSSPSYSLHATRLSEGGRGVYLHHNFVTALLNDLFGIQVRGGCLCASPYTSFLLSIHPKLLECLENVLLTTGQDIFRPGVVRLSIHGLMREEEEVDKILSALLWVASNGWKLMPKYEISPETGEWKVKGYSGRREEEARIWISNYSFLPPIAHCEEEKDRDGMKDMTSLDQGVSSNSSSSSSSGSPLSSLHFSSSPLSSSSPCLADEHEEMRENKKPGEEESLEEMLDFADSILTSHLASFKSSSSPSFHLLHLPSASCFKGYRLSDLNRELSSCSSSSFSPEAMCKDGDAHVKKRSSLSNGSLASEDEEKKRKKEKEEEKKRDLSSSLSTSMLERMTSRLLWFALPADAAFSISRCLATQGDKTKARIDKQSNRQHIYQTQEKEEDEEEKKNSTHHTPTLHEDQLSQSSSSSFPSSSSSCYSSFSEGRRSPLVSLPYYRDKGLDPYLYEEAVRWKLCDVGGRSQGKKEAYRAQGETDEKEDVEKRGDGEEDLGFDLSERSKRAANACFHVRHFKVVEEEELKAVRSYPLDAPFRQDSFSKSQKKKIEKLRPRSNRHESGRVEEEVRSEGAREEIQKRREEERTDAENRIILGEEKETHREVMKEEYAPLLKEKNGVETGVIECMERREDHTHQNSSHSLSSSSCSTLADTRVFRQNDHEEEEEKKSKKKKKIVSSGRVDAEEREEILSSQDRVHHVREEEKDAWIAKLRLENEALRKEIEEERTKVTNLLLSHPRHRLDHRHRASATQEEKKVKEEEEEEKKEERMEGPFNREDGPEQQRERLLNKKIPTNPSTDPVSPSSDHASHSSSLSSSSSTPSSRLARFPSSSSSTVRLKIPRGLRRTVGEAIREFNMIREGDRLLVGVSGGKDSLTLLHILRDLQRRAPIHFDLAAATVDPVTPEFNPKPLIPYMQMLGVKYHYLRLPIMALAKTHMGQRQSICAFCSRLKRGLLYSCMRKHGYNVLVLGQHLDDICESFLMSALHNGSLNTMKAHYVIRKGDLRVCRPLIRTREKETSAFAVANRLPLIADNCPACFAAPKERHRMKLLLSEQETEFPQVFQNLLKCVKPLISISAAEGAEEDEEEDEEEKNKRKKEKERRAPSGMDQPSTSLSRAQSSSPLQKHEKEEEKKCGSCGESPKIQERASSQVIEEDLPADQATVENLLRHAGCPALSEKDMHSRECKKKKMREENARDAEEAAELVMTACGINGSSACCYRKASKRDREDEEDRKEER</sequence>
<feature type="compositionally biased region" description="Low complexity" evidence="4">
    <location>
        <begin position="1675"/>
        <end position="1705"/>
    </location>
</feature>
<reference evidence="6 7" key="1">
    <citation type="journal article" date="2017" name="Int. J. Parasitol.">
        <title>The genome of the protozoan parasite Cystoisospora suis and a reverse vaccinology approach to identify vaccine candidates.</title>
        <authorList>
            <person name="Palmieri N."/>
            <person name="Shrestha A."/>
            <person name="Ruttkowski B."/>
            <person name="Beck T."/>
            <person name="Vogl C."/>
            <person name="Tomley F."/>
            <person name="Blake D.P."/>
            <person name="Joachim A."/>
        </authorList>
    </citation>
    <scope>NUCLEOTIDE SEQUENCE [LARGE SCALE GENOMIC DNA]</scope>
    <source>
        <strain evidence="6 7">Wien I</strain>
    </source>
</reference>
<feature type="compositionally biased region" description="Acidic residues" evidence="4">
    <location>
        <begin position="1953"/>
        <end position="1963"/>
    </location>
</feature>
<dbReference type="Gene3D" id="3.40.640.10">
    <property type="entry name" value="Type I PLP-dependent aspartate aminotransferase-like (Major domain)"/>
    <property type="match status" value="2"/>
</dbReference>
<comment type="caution">
    <text evidence="6">The sequence shown here is derived from an EMBL/GenBank/DDBJ whole genome shotgun (WGS) entry which is preliminary data.</text>
</comment>
<feature type="compositionally biased region" description="Polar residues" evidence="4">
    <location>
        <begin position="1665"/>
        <end position="1674"/>
    </location>
</feature>
<gene>
    <name evidence="6" type="ORF">CSUI_000921</name>
</gene>
<dbReference type="InterPro" id="IPR011063">
    <property type="entry name" value="TilS/TtcA_N"/>
</dbReference>
<feature type="compositionally biased region" description="Low complexity" evidence="4">
    <location>
        <begin position="1050"/>
        <end position="1078"/>
    </location>
</feature>
<feature type="compositionally biased region" description="Polar residues" evidence="4">
    <location>
        <begin position="1981"/>
        <end position="1996"/>
    </location>
</feature>
<feature type="compositionally biased region" description="Basic and acidic residues" evidence="4">
    <location>
        <begin position="1239"/>
        <end position="1249"/>
    </location>
</feature>
<dbReference type="Gene3D" id="3.40.50.620">
    <property type="entry name" value="HUPs"/>
    <property type="match status" value="1"/>
</dbReference>
<protein>
    <submittedName>
        <fullName evidence="6">Pp-loop domain-containing protein</fullName>
    </submittedName>
</protein>
<feature type="region of interest" description="Disordered" evidence="4">
    <location>
        <begin position="1239"/>
        <end position="1304"/>
    </location>
</feature>
<feature type="compositionally biased region" description="Low complexity" evidence="4">
    <location>
        <begin position="207"/>
        <end position="218"/>
    </location>
</feature>
<evidence type="ECO:0000256" key="1">
    <source>
        <dbReference type="ARBA" id="ARBA00001933"/>
    </source>
</evidence>
<evidence type="ECO:0000313" key="7">
    <source>
        <dbReference type="Proteomes" id="UP000221165"/>
    </source>
</evidence>
<dbReference type="Pfam" id="PF01171">
    <property type="entry name" value="ATP_bind_3"/>
    <property type="match status" value="1"/>
</dbReference>
<dbReference type="PANTHER" id="PTHR43686">
    <property type="entry name" value="SULFURTRANSFERASE-RELATED"/>
    <property type="match status" value="1"/>
</dbReference>
<feature type="region of interest" description="Disordered" evidence="4">
    <location>
        <begin position="1342"/>
        <end position="1369"/>
    </location>
</feature>
<dbReference type="InterPro" id="IPR000192">
    <property type="entry name" value="Aminotrans_V_dom"/>
</dbReference>
<feature type="domain" description="C2H2-type" evidence="5">
    <location>
        <begin position="255"/>
        <end position="276"/>
    </location>
</feature>
<feature type="region of interest" description="Disordered" evidence="4">
    <location>
        <begin position="1607"/>
        <end position="1705"/>
    </location>
</feature>
<feature type="compositionally biased region" description="Basic residues" evidence="4">
    <location>
        <begin position="1610"/>
        <end position="1621"/>
    </location>
</feature>
<proteinExistence type="predicted"/>
<feature type="region of interest" description="Disordered" evidence="4">
    <location>
        <begin position="1033"/>
        <end position="1098"/>
    </location>
</feature>
<organism evidence="6 7">
    <name type="scientific">Cystoisospora suis</name>
    <dbReference type="NCBI Taxonomy" id="483139"/>
    <lineage>
        <taxon>Eukaryota</taxon>
        <taxon>Sar</taxon>
        <taxon>Alveolata</taxon>
        <taxon>Apicomplexa</taxon>
        <taxon>Conoidasida</taxon>
        <taxon>Coccidia</taxon>
        <taxon>Eucoccidiorida</taxon>
        <taxon>Eimeriorina</taxon>
        <taxon>Sarcocystidae</taxon>
        <taxon>Cystoisospora</taxon>
    </lineage>
</organism>
<dbReference type="InterPro" id="IPR015422">
    <property type="entry name" value="PyrdxlP-dep_Trfase_small"/>
</dbReference>
<dbReference type="GeneID" id="94424339"/>
<feature type="region of interest" description="Disordered" evidence="4">
    <location>
        <begin position="1167"/>
        <end position="1206"/>
    </location>
</feature>
<dbReference type="PROSITE" id="PS00028">
    <property type="entry name" value="ZINC_FINGER_C2H2_1"/>
    <property type="match status" value="1"/>
</dbReference>
<feature type="compositionally biased region" description="Basic and acidic residues" evidence="4">
    <location>
        <begin position="366"/>
        <end position="384"/>
    </location>
</feature>
<evidence type="ECO:0000313" key="6">
    <source>
        <dbReference type="EMBL" id="PHJ25226.1"/>
    </source>
</evidence>
<dbReference type="InterPro" id="IPR015424">
    <property type="entry name" value="PyrdxlP-dep_Trfase"/>
</dbReference>
<dbReference type="SUPFAM" id="SSF53383">
    <property type="entry name" value="PLP-dependent transferases"/>
    <property type="match status" value="2"/>
</dbReference>
<feature type="compositionally biased region" description="Basic and acidic residues" evidence="4">
    <location>
        <begin position="686"/>
        <end position="708"/>
    </location>
</feature>
<evidence type="ECO:0000256" key="4">
    <source>
        <dbReference type="SAM" id="MobiDB-lite"/>
    </source>
</evidence>
<dbReference type="InterPro" id="IPR014729">
    <property type="entry name" value="Rossmann-like_a/b/a_fold"/>
</dbReference>